<reference evidence="2" key="2">
    <citation type="submission" date="2015-06" db="UniProtKB">
        <authorList>
            <consortium name="EnsemblMetazoa"/>
        </authorList>
    </citation>
    <scope>IDENTIFICATION</scope>
</reference>
<dbReference type="EnsemblMetazoa" id="tetur13g00530.1">
    <property type="protein sequence ID" value="tetur13g00530.1"/>
    <property type="gene ID" value="tetur13g00530"/>
</dbReference>
<evidence type="ECO:0000256" key="1">
    <source>
        <dbReference type="SAM" id="Phobius"/>
    </source>
</evidence>
<gene>
    <name evidence="2" type="primary">107364813</name>
</gene>
<feature type="transmembrane region" description="Helical" evidence="1">
    <location>
        <begin position="20"/>
        <end position="44"/>
    </location>
</feature>
<dbReference type="OrthoDB" id="6522129at2759"/>
<dbReference type="RefSeq" id="XP_015787738.2">
    <property type="nucleotide sequence ID" value="XM_015932252.2"/>
</dbReference>
<dbReference type="HOGENOM" id="CLU_044404_0_0_1"/>
<dbReference type="KEGG" id="tut:107364820"/>
<sequence length="467" mass="54427">MPTRRRLSRVFKFTIFGFGLHTIFTIICSIGFLIQLILVLINYFSYPVLTNVYLTVPEVTELPDVPVCFDGAYMINWTKALLEHPQFKTVFKIPRSVNTRDEAAIRVHIFKLFDKNQIMRLTVKNLTVRQTGNLFYTKDELFDSVSITNLTASESKDYCEIHALTRKMRYCSVIACSVKKVVTLSNLENAKSSISPNILTIRIKQQIFDYAPNFFITLVPPKIMPRGNLLRWDTMSVYHKEPRFYKMHYFIFERRLLPAPYATNCFDYHTLGYKQSIDMKDSCFNNESMKMFGVPFHASTLNLSIGIPFGSVKYAENQFNTTFRKQLDTIVDTCFKLTERPDCYRKTFIIRPRNPIITTGNCSVIAFGSIKEPNIKVVLEPRLVWVDIIITIGSISGTWFGFSIADHVPLIYRSSWNKVSSWIRFQPKAEKTKTRVIRELQRRASKRLPSIYEHYHSPLGYRNYPRF</sequence>
<protein>
    <submittedName>
        <fullName evidence="2">Uncharacterized protein</fullName>
    </submittedName>
</protein>
<reference evidence="3" key="1">
    <citation type="submission" date="2011-08" db="EMBL/GenBank/DDBJ databases">
        <authorList>
            <person name="Rombauts S."/>
        </authorList>
    </citation>
    <scope>NUCLEOTIDE SEQUENCE</scope>
    <source>
        <strain evidence="3">London</strain>
    </source>
</reference>
<keyword evidence="1" id="KW-0472">Membrane</keyword>
<proteinExistence type="predicted"/>
<evidence type="ECO:0000313" key="3">
    <source>
        <dbReference type="Proteomes" id="UP000015104"/>
    </source>
</evidence>
<keyword evidence="1" id="KW-0812">Transmembrane</keyword>
<organism evidence="2 3">
    <name type="scientific">Tetranychus urticae</name>
    <name type="common">Two-spotted spider mite</name>
    <dbReference type="NCBI Taxonomy" id="32264"/>
    <lineage>
        <taxon>Eukaryota</taxon>
        <taxon>Metazoa</taxon>
        <taxon>Ecdysozoa</taxon>
        <taxon>Arthropoda</taxon>
        <taxon>Chelicerata</taxon>
        <taxon>Arachnida</taxon>
        <taxon>Acari</taxon>
        <taxon>Acariformes</taxon>
        <taxon>Trombidiformes</taxon>
        <taxon>Prostigmata</taxon>
        <taxon>Eleutherengona</taxon>
        <taxon>Raphignathae</taxon>
        <taxon>Tetranychoidea</taxon>
        <taxon>Tetranychidae</taxon>
        <taxon>Tetranychus</taxon>
    </lineage>
</organism>
<keyword evidence="3" id="KW-1185">Reference proteome</keyword>
<dbReference type="Proteomes" id="UP000015104">
    <property type="component" value="Unassembled WGS sequence"/>
</dbReference>
<accession>T1KJN0</accession>
<dbReference type="AlphaFoldDB" id="T1KJN0"/>
<evidence type="ECO:0000313" key="2">
    <source>
        <dbReference type="EnsemblMetazoa" id="tetur13g00530.1"/>
    </source>
</evidence>
<name>T1KJN0_TETUR</name>
<dbReference type="EMBL" id="CAEY01000163">
    <property type="status" value="NOT_ANNOTATED_CDS"/>
    <property type="molecule type" value="Genomic_DNA"/>
</dbReference>
<keyword evidence="1" id="KW-1133">Transmembrane helix</keyword>